<keyword evidence="5" id="KW-1185">Reference proteome</keyword>
<feature type="coiled-coil region" evidence="1">
    <location>
        <begin position="10"/>
        <end position="58"/>
    </location>
</feature>
<keyword evidence="3" id="KW-1133">Transmembrane helix</keyword>
<name>A0A9W7EH60_9STRA</name>
<feature type="transmembrane region" description="Helical" evidence="3">
    <location>
        <begin position="167"/>
        <end position="186"/>
    </location>
</feature>
<keyword evidence="1" id="KW-0175">Coiled coil</keyword>
<keyword evidence="3" id="KW-0812">Transmembrane</keyword>
<protein>
    <submittedName>
        <fullName evidence="4">Uncharacterized protein</fullName>
    </submittedName>
</protein>
<evidence type="ECO:0000313" key="5">
    <source>
        <dbReference type="Proteomes" id="UP001165085"/>
    </source>
</evidence>
<comment type="caution">
    <text evidence="4">The sequence shown here is derived from an EMBL/GenBank/DDBJ whole genome shotgun (WGS) entry which is preliminary data.</text>
</comment>
<dbReference type="EMBL" id="BRXY01000226">
    <property type="protein sequence ID" value="GMH78753.1"/>
    <property type="molecule type" value="Genomic_DNA"/>
</dbReference>
<proteinExistence type="predicted"/>
<gene>
    <name evidence="4" type="ORF">TrST_g13951</name>
</gene>
<feature type="region of interest" description="Disordered" evidence="2">
    <location>
        <begin position="353"/>
        <end position="377"/>
    </location>
</feature>
<feature type="transmembrane region" description="Helical" evidence="3">
    <location>
        <begin position="316"/>
        <end position="341"/>
    </location>
</feature>
<accession>A0A9W7EH60</accession>
<feature type="transmembrane region" description="Helical" evidence="3">
    <location>
        <begin position="286"/>
        <end position="304"/>
    </location>
</feature>
<dbReference type="Proteomes" id="UP001165085">
    <property type="component" value="Unassembled WGS sequence"/>
</dbReference>
<keyword evidence="3" id="KW-0472">Membrane</keyword>
<feature type="transmembrane region" description="Helical" evidence="3">
    <location>
        <begin position="247"/>
        <end position="265"/>
    </location>
</feature>
<feature type="transmembrane region" description="Helical" evidence="3">
    <location>
        <begin position="198"/>
        <end position="216"/>
    </location>
</feature>
<evidence type="ECO:0000256" key="3">
    <source>
        <dbReference type="SAM" id="Phobius"/>
    </source>
</evidence>
<dbReference type="OrthoDB" id="210967at2759"/>
<reference evidence="5" key="1">
    <citation type="journal article" date="2023" name="Commun. Biol.">
        <title>Genome analysis of Parmales, the sister group of diatoms, reveals the evolutionary specialization of diatoms from phago-mixotrophs to photoautotrophs.</title>
        <authorList>
            <person name="Ban H."/>
            <person name="Sato S."/>
            <person name="Yoshikawa S."/>
            <person name="Yamada K."/>
            <person name="Nakamura Y."/>
            <person name="Ichinomiya M."/>
            <person name="Sato N."/>
            <person name="Blanc-Mathieu R."/>
            <person name="Endo H."/>
            <person name="Kuwata A."/>
            <person name="Ogata H."/>
        </authorList>
    </citation>
    <scope>NUCLEOTIDE SEQUENCE [LARGE SCALE GENOMIC DNA]</scope>
    <source>
        <strain evidence="5">NIES 3701</strain>
    </source>
</reference>
<evidence type="ECO:0000256" key="2">
    <source>
        <dbReference type="SAM" id="MobiDB-lite"/>
    </source>
</evidence>
<evidence type="ECO:0000256" key="1">
    <source>
        <dbReference type="SAM" id="Coils"/>
    </source>
</evidence>
<feature type="transmembrane region" description="Helical" evidence="3">
    <location>
        <begin position="129"/>
        <end position="147"/>
    </location>
</feature>
<feature type="transmembrane region" description="Helical" evidence="3">
    <location>
        <begin position="72"/>
        <end position="90"/>
    </location>
</feature>
<dbReference type="AlphaFoldDB" id="A0A9W7EH60"/>
<organism evidence="4 5">
    <name type="scientific">Triparma strigata</name>
    <dbReference type="NCBI Taxonomy" id="1606541"/>
    <lineage>
        <taxon>Eukaryota</taxon>
        <taxon>Sar</taxon>
        <taxon>Stramenopiles</taxon>
        <taxon>Ochrophyta</taxon>
        <taxon>Bolidophyceae</taxon>
        <taxon>Parmales</taxon>
        <taxon>Triparmaceae</taxon>
        <taxon>Triparma</taxon>
    </lineage>
</organism>
<evidence type="ECO:0000313" key="4">
    <source>
        <dbReference type="EMBL" id="GMH78753.1"/>
    </source>
</evidence>
<sequence length="377" mass="42010">MSSDPSSTMMKRLNKRMTDMEAKLAEESKLRMGLEAKLAEERKMREELGEELRASKEAVNTVTFKYSKGWRAIFQLGALVTPALAALGFFRQNEKLLLTARNFAVFSEVCTLLALGANPKNFGSWEEKAYIVTSFMTWPLSTFTFGLGLSRVEDPTAVKMGKMDMMIAIFVMLVGLPGILSVFKLFSKLPDAKLSGAMLFLFQSAVSILGSLLYVSSSSFRCVINSDKNVGSIVDQCGNPMQPANVVSTYLIIAWIMRYLFAPLTDATNQLSWKNVMELRMSKMQFTQGALFSTMSLLTMVIFANTNENGTEFDDFLHLLVTSFNLVMFVYVTLLFSEFAFKKLFCKRTTTTRDDTTESDNSGTFGLSEAGMSSGML</sequence>